<dbReference type="AlphaFoldDB" id="A0A2V1CXQ5"/>
<accession>A0A2V1CXQ5</accession>
<gene>
    <name evidence="1" type="ORF">DM02DRAFT_664974</name>
</gene>
<keyword evidence="2" id="KW-1185">Reference proteome</keyword>
<name>A0A2V1CXQ5_9PLEO</name>
<protein>
    <submittedName>
        <fullName evidence="1">Uncharacterized protein</fullName>
    </submittedName>
</protein>
<organism evidence="1 2">
    <name type="scientific">Periconia macrospinosa</name>
    <dbReference type="NCBI Taxonomy" id="97972"/>
    <lineage>
        <taxon>Eukaryota</taxon>
        <taxon>Fungi</taxon>
        <taxon>Dikarya</taxon>
        <taxon>Ascomycota</taxon>
        <taxon>Pezizomycotina</taxon>
        <taxon>Dothideomycetes</taxon>
        <taxon>Pleosporomycetidae</taxon>
        <taxon>Pleosporales</taxon>
        <taxon>Massarineae</taxon>
        <taxon>Periconiaceae</taxon>
        <taxon>Periconia</taxon>
    </lineage>
</organism>
<dbReference type="EMBL" id="KZ806245">
    <property type="protein sequence ID" value="PVH90527.1"/>
    <property type="molecule type" value="Genomic_DNA"/>
</dbReference>
<sequence length="117" mass="12866">MQTCTLFRGQIMLVLAEAGSSEGRVEARIICKQWAKRNGGLGEVQLELGCPSIIMTAKGIMICVPNQLGYVCTVGQARPRPMLIINLQATFTPGVAVKPSPRIYTTFLRTPSPRRYK</sequence>
<dbReference type="Proteomes" id="UP000244855">
    <property type="component" value="Unassembled WGS sequence"/>
</dbReference>
<reference evidence="1 2" key="1">
    <citation type="journal article" date="2018" name="Sci. Rep.">
        <title>Comparative genomics provides insights into the lifestyle and reveals functional heterogeneity of dark septate endophytic fungi.</title>
        <authorList>
            <person name="Knapp D.G."/>
            <person name="Nemeth J.B."/>
            <person name="Barry K."/>
            <person name="Hainaut M."/>
            <person name="Henrissat B."/>
            <person name="Johnson J."/>
            <person name="Kuo A."/>
            <person name="Lim J.H.P."/>
            <person name="Lipzen A."/>
            <person name="Nolan M."/>
            <person name="Ohm R.A."/>
            <person name="Tamas L."/>
            <person name="Grigoriev I.V."/>
            <person name="Spatafora J.W."/>
            <person name="Nagy L.G."/>
            <person name="Kovacs G.M."/>
        </authorList>
    </citation>
    <scope>NUCLEOTIDE SEQUENCE [LARGE SCALE GENOMIC DNA]</scope>
    <source>
        <strain evidence="1 2">DSE2036</strain>
    </source>
</reference>
<proteinExistence type="predicted"/>
<evidence type="ECO:0000313" key="2">
    <source>
        <dbReference type="Proteomes" id="UP000244855"/>
    </source>
</evidence>
<evidence type="ECO:0000313" key="1">
    <source>
        <dbReference type="EMBL" id="PVH90527.1"/>
    </source>
</evidence>